<dbReference type="STRING" id="651661.SAMN05660293_05370"/>
<evidence type="ECO:0000256" key="1">
    <source>
        <dbReference type="SAM" id="SignalP"/>
    </source>
</evidence>
<evidence type="ECO:0000313" key="3">
    <source>
        <dbReference type="Proteomes" id="UP000190897"/>
    </source>
</evidence>
<evidence type="ECO:0000313" key="2">
    <source>
        <dbReference type="EMBL" id="SKC18874.1"/>
    </source>
</evidence>
<proteinExistence type="predicted"/>
<dbReference type="AlphaFoldDB" id="A0A1T5HDZ8"/>
<dbReference type="OrthoDB" id="596512at2"/>
<dbReference type="Pfam" id="PF14052">
    <property type="entry name" value="Caps_assemb_Wzi"/>
    <property type="match status" value="1"/>
</dbReference>
<dbReference type="Proteomes" id="UP000190897">
    <property type="component" value="Unassembled WGS sequence"/>
</dbReference>
<dbReference type="EMBL" id="FUZA01000012">
    <property type="protein sequence ID" value="SKC18874.1"/>
    <property type="molecule type" value="Genomic_DNA"/>
</dbReference>
<sequence length="500" mass="55834">MISSSYVLLAATFFVSLVPAFAFQRSDDGNNPSIEIQPDTLPDQSLKTWVELAGYGSSTSRTPFWLHANQWGIVPISGQVVSLRAGVEARSFFSKDSLSEPKWSMTYGAELVANGAQHSKFLFPQAYAGVAFKSFQLTIGRRKQCVSFNDYELGSGAYMWSGNALPVPRIQLGFENYVPLIKNFVYFKGFYSDGFLDGKRPVTSELKLHNKSLFIRLGRPNGTVQLHGGFNHAVQWGGRSPYLTENGQMPKGIDKYWYVITGFKPGRNVKGISTFDKTNRIGNHVASLDAGIELNFANINIMLYRQSVVEDGSLLYLNNIKDGLNGITFRMKHQKERNLTVDKATFEFLYTKSQGGSEANAGNGIRGKDDYFNNAQVRDGWQYYGRAIGTPFITPQSENQWPRYADFFTNNNRVWVLHSGLQGKIKETTWVTKLSLSNNEGTYDQKLPKKMYQFSGIIALEKPLKWLGGSVIKGAVSVDAGKFLGDVIGGMLSFRKNIAF</sequence>
<accession>A0A1T5HDZ8</accession>
<gene>
    <name evidence="2" type="ORF">SAMN05660293_05370</name>
</gene>
<dbReference type="InterPro" id="IPR038636">
    <property type="entry name" value="Wzi_sf"/>
</dbReference>
<keyword evidence="3" id="KW-1185">Reference proteome</keyword>
<protein>
    <submittedName>
        <fullName evidence="2">Capsule assembly protein Wzi</fullName>
    </submittedName>
</protein>
<dbReference type="InterPro" id="IPR026950">
    <property type="entry name" value="Caps_assemb_Wzi"/>
</dbReference>
<dbReference type="RefSeq" id="WP_082217799.1">
    <property type="nucleotide sequence ID" value="NZ_FUZA01000012.1"/>
</dbReference>
<name>A0A1T5HDZ8_9BACT</name>
<feature type="signal peptide" evidence="1">
    <location>
        <begin position="1"/>
        <end position="22"/>
    </location>
</feature>
<keyword evidence="1" id="KW-0732">Signal</keyword>
<dbReference type="Gene3D" id="2.40.160.130">
    <property type="entry name" value="Capsule assembly protein Wzi"/>
    <property type="match status" value="1"/>
</dbReference>
<reference evidence="3" key="1">
    <citation type="submission" date="2017-02" db="EMBL/GenBank/DDBJ databases">
        <authorList>
            <person name="Varghese N."/>
            <person name="Submissions S."/>
        </authorList>
    </citation>
    <scope>NUCLEOTIDE SEQUENCE [LARGE SCALE GENOMIC DNA]</scope>
    <source>
        <strain evidence="3">DSM 22270</strain>
    </source>
</reference>
<feature type="chain" id="PRO_5012459530" evidence="1">
    <location>
        <begin position="23"/>
        <end position="500"/>
    </location>
</feature>
<organism evidence="2 3">
    <name type="scientific">Dyadobacter psychrophilus</name>
    <dbReference type="NCBI Taxonomy" id="651661"/>
    <lineage>
        <taxon>Bacteria</taxon>
        <taxon>Pseudomonadati</taxon>
        <taxon>Bacteroidota</taxon>
        <taxon>Cytophagia</taxon>
        <taxon>Cytophagales</taxon>
        <taxon>Spirosomataceae</taxon>
        <taxon>Dyadobacter</taxon>
    </lineage>
</organism>